<reference evidence="10 11" key="1">
    <citation type="submission" date="2019-11" db="EMBL/GenBank/DDBJ databases">
        <authorList>
            <person name="Criscuolo A."/>
        </authorList>
    </citation>
    <scope>NUCLEOTIDE SEQUENCE [LARGE SCALE GENOMIC DNA]</scope>
    <source>
        <strain evidence="10">CIP111667</strain>
    </source>
</reference>
<feature type="transmembrane region" description="Helical" evidence="7">
    <location>
        <begin position="279"/>
        <end position="305"/>
    </location>
</feature>
<comment type="caution">
    <text evidence="10">The sequence shown here is derived from an EMBL/GenBank/DDBJ whole genome shotgun (WGS) entry which is preliminary data.</text>
</comment>
<comment type="subcellular location">
    <subcellularLocation>
        <location evidence="1 7">Cell membrane</location>
        <topology evidence="1 7">Multi-pass membrane protein</topology>
    </subcellularLocation>
</comment>
<sequence>MVRELLGYLARRLVRLVLSLLAVSVITFGLLQLVPGSFAQLSDVGTTTLGNSSGGADPSGQEGAAGWLEYFRFMGGAITWDMGPTYKYPQSTVEGLIGEAFPVSLSLAVPATLLTLLVAIPVGMLAAIKKDKPADYGSIFVLTTLQALPGYLFALLLMLILAVGLGWLPVRGWAGPEYMIIPVIALAVQPTAMLARYVRSSMLEALRDDYVTAALAKGGSTRTVLIRHVLRNSLIPLVTVVGPVFASLATGTVFIEVLLGIPGLGRLFTLAARTRDMPLLMGTTLFFALILMLVNLIVDVVYGLLDPRIAHQRRLSGWRRPARPAFLVGSMHRKRSDGGSTRAGPRTASNRPDAVRVDSASSDAEVSG</sequence>
<accession>A0A7M4DFJ6</accession>
<evidence type="ECO:0000256" key="6">
    <source>
        <dbReference type="ARBA" id="ARBA00023136"/>
    </source>
</evidence>
<keyword evidence="5 7" id="KW-1133">Transmembrane helix</keyword>
<evidence type="ECO:0000256" key="8">
    <source>
        <dbReference type="SAM" id="MobiDB-lite"/>
    </source>
</evidence>
<dbReference type="GO" id="GO:0055085">
    <property type="term" value="P:transmembrane transport"/>
    <property type="evidence" value="ECO:0007669"/>
    <property type="project" value="InterPro"/>
</dbReference>
<dbReference type="PANTHER" id="PTHR43163">
    <property type="entry name" value="DIPEPTIDE TRANSPORT SYSTEM PERMEASE PROTEIN DPPB-RELATED"/>
    <property type="match status" value="1"/>
</dbReference>
<feature type="transmembrane region" description="Helical" evidence="7">
    <location>
        <begin position="140"/>
        <end position="167"/>
    </location>
</feature>
<comment type="similarity">
    <text evidence="7">Belongs to the binding-protein-dependent transport system permease family.</text>
</comment>
<keyword evidence="3" id="KW-1003">Cell membrane</keyword>
<evidence type="ECO:0000256" key="5">
    <source>
        <dbReference type="ARBA" id="ARBA00022989"/>
    </source>
</evidence>
<feature type="region of interest" description="Disordered" evidence="8">
    <location>
        <begin position="332"/>
        <end position="368"/>
    </location>
</feature>
<evidence type="ECO:0000259" key="9">
    <source>
        <dbReference type="PROSITE" id="PS50928"/>
    </source>
</evidence>
<name>A0A7M4DFJ6_9MICO</name>
<dbReference type="RefSeq" id="WP_156739642.1">
    <property type="nucleotide sequence ID" value="NZ_CACRYJ010000014.1"/>
</dbReference>
<keyword evidence="11" id="KW-1185">Reference proteome</keyword>
<dbReference type="PROSITE" id="PS50928">
    <property type="entry name" value="ABC_TM1"/>
    <property type="match status" value="1"/>
</dbReference>
<dbReference type="Gene3D" id="1.10.3720.10">
    <property type="entry name" value="MetI-like"/>
    <property type="match status" value="1"/>
</dbReference>
<dbReference type="EMBL" id="CACRYJ010000014">
    <property type="protein sequence ID" value="VZO35689.1"/>
    <property type="molecule type" value="Genomic_DNA"/>
</dbReference>
<dbReference type="Pfam" id="PF00528">
    <property type="entry name" value="BPD_transp_1"/>
    <property type="match status" value="1"/>
</dbReference>
<feature type="transmembrane region" description="Helical" evidence="7">
    <location>
        <begin position="107"/>
        <end position="128"/>
    </location>
</feature>
<keyword evidence="4 7" id="KW-0812">Transmembrane</keyword>
<dbReference type="AlphaFoldDB" id="A0A7M4DFJ6"/>
<evidence type="ECO:0000313" key="10">
    <source>
        <dbReference type="EMBL" id="VZO35689.1"/>
    </source>
</evidence>
<feature type="transmembrane region" description="Helical" evidence="7">
    <location>
        <begin position="179"/>
        <end position="198"/>
    </location>
</feature>
<evidence type="ECO:0000313" key="11">
    <source>
        <dbReference type="Proteomes" id="UP000419743"/>
    </source>
</evidence>
<feature type="transmembrane region" description="Helical" evidence="7">
    <location>
        <begin position="234"/>
        <end position="259"/>
    </location>
</feature>
<gene>
    <name evidence="10" type="primary">dppB_2</name>
    <name evidence="10" type="ORF">HALOF300_00887</name>
</gene>
<keyword evidence="2 7" id="KW-0813">Transport</keyword>
<evidence type="ECO:0000256" key="4">
    <source>
        <dbReference type="ARBA" id="ARBA00022692"/>
    </source>
</evidence>
<evidence type="ECO:0000256" key="7">
    <source>
        <dbReference type="RuleBase" id="RU363032"/>
    </source>
</evidence>
<dbReference type="PANTHER" id="PTHR43163:SF6">
    <property type="entry name" value="DIPEPTIDE TRANSPORT SYSTEM PERMEASE PROTEIN DPPB-RELATED"/>
    <property type="match status" value="1"/>
</dbReference>
<proteinExistence type="inferred from homology"/>
<keyword evidence="6 7" id="KW-0472">Membrane</keyword>
<protein>
    <submittedName>
        <fullName evidence="10">Dipeptide transport system permease protein DppB</fullName>
    </submittedName>
</protein>
<dbReference type="CDD" id="cd06261">
    <property type="entry name" value="TM_PBP2"/>
    <property type="match status" value="1"/>
</dbReference>
<evidence type="ECO:0000256" key="2">
    <source>
        <dbReference type="ARBA" id="ARBA00022448"/>
    </source>
</evidence>
<evidence type="ECO:0000256" key="1">
    <source>
        <dbReference type="ARBA" id="ARBA00004651"/>
    </source>
</evidence>
<dbReference type="InterPro" id="IPR035906">
    <property type="entry name" value="MetI-like_sf"/>
</dbReference>
<feature type="transmembrane region" description="Helical" evidence="7">
    <location>
        <begin position="12"/>
        <end position="34"/>
    </location>
</feature>
<dbReference type="GO" id="GO:0005886">
    <property type="term" value="C:plasma membrane"/>
    <property type="evidence" value="ECO:0007669"/>
    <property type="project" value="UniProtKB-SubCell"/>
</dbReference>
<dbReference type="Proteomes" id="UP000419743">
    <property type="component" value="Unassembled WGS sequence"/>
</dbReference>
<feature type="compositionally biased region" description="Polar residues" evidence="8">
    <location>
        <begin position="359"/>
        <end position="368"/>
    </location>
</feature>
<dbReference type="InterPro" id="IPR000515">
    <property type="entry name" value="MetI-like"/>
</dbReference>
<evidence type="ECO:0000256" key="3">
    <source>
        <dbReference type="ARBA" id="ARBA00022475"/>
    </source>
</evidence>
<organism evidence="10 11">
    <name type="scientific">Occultella aeris</name>
    <dbReference type="NCBI Taxonomy" id="2761496"/>
    <lineage>
        <taxon>Bacteria</taxon>
        <taxon>Bacillati</taxon>
        <taxon>Actinomycetota</taxon>
        <taxon>Actinomycetes</taxon>
        <taxon>Micrococcales</taxon>
        <taxon>Ruaniaceae</taxon>
        <taxon>Occultella</taxon>
    </lineage>
</organism>
<dbReference type="SUPFAM" id="SSF161098">
    <property type="entry name" value="MetI-like"/>
    <property type="match status" value="1"/>
</dbReference>
<feature type="domain" description="ABC transmembrane type-1" evidence="9">
    <location>
        <begin position="101"/>
        <end position="302"/>
    </location>
</feature>